<proteinExistence type="predicted"/>
<organism evidence="1 2">
    <name type="scientific">Aspergillus minisclerotigenes</name>
    <dbReference type="NCBI Taxonomy" id="656917"/>
    <lineage>
        <taxon>Eukaryota</taxon>
        <taxon>Fungi</taxon>
        <taxon>Dikarya</taxon>
        <taxon>Ascomycota</taxon>
        <taxon>Pezizomycotina</taxon>
        <taxon>Eurotiomycetes</taxon>
        <taxon>Eurotiomycetidae</taxon>
        <taxon>Eurotiales</taxon>
        <taxon>Aspergillaceae</taxon>
        <taxon>Aspergillus</taxon>
        <taxon>Aspergillus subgen. Circumdati</taxon>
    </lineage>
</organism>
<gene>
    <name evidence="1" type="ORF">BDV30DRAFT_205989</name>
</gene>
<name>A0A5N6JD16_9EURO</name>
<evidence type="ECO:0000313" key="1">
    <source>
        <dbReference type="EMBL" id="KAB8276766.1"/>
    </source>
</evidence>
<evidence type="ECO:0000313" key="2">
    <source>
        <dbReference type="Proteomes" id="UP000326289"/>
    </source>
</evidence>
<sequence>MLPAEDFSKGFQFPFLSRLDLCFVTLGDPLVISVSPVVQSIVFFPSFYFSAYPPEFLTATKFYFADI</sequence>
<protein>
    <submittedName>
        <fullName evidence="1">Uncharacterized protein</fullName>
    </submittedName>
</protein>
<dbReference type="AlphaFoldDB" id="A0A5N6JD16"/>
<dbReference type="EMBL" id="ML732775">
    <property type="protein sequence ID" value="KAB8276766.1"/>
    <property type="molecule type" value="Genomic_DNA"/>
</dbReference>
<reference evidence="1 2" key="1">
    <citation type="submission" date="2019-04" db="EMBL/GenBank/DDBJ databases">
        <title>Fungal friends and foes A comparative genomics study of 23 Aspergillus species from section Flavi.</title>
        <authorList>
            <consortium name="DOE Joint Genome Institute"/>
            <person name="Kjaerbolling I."/>
            <person name="Vesth T.C."/>
            <person name="Frisvad J.C."/>
            <person name="Nybo J.L."/>
            <person name="Theobald S."/>
            <person name="Kildgaard S."/>
            <person name="Petersen T.I."/>
            <person name="Kuo A."/>
            <person name="Sato A."/>
            <person name="Lyhne E.K."/>
            <person name="Kogle M.E."/>
            <person name="Wiebenga A."/>
            <person name="Kun R.S."/>
            <person name="Lubbers R.J."/>
            <person name="Makela M.R."/>
            <person name="Barry K."/>
            <person name="Chovatia M."/>
            <person name="Clum A."/>
            <person name="Daum C."/>
            <person name="Haridas S."/>
            <person name="He G."/>
            <person name="LaButti K."/>
            <person name="Lipzen A."/>
            <person name="Mondo S."/>
            <person name="Pangilinan J."/>
            <person name="Riley R."/>
            <person name="Salamov A."/>
            <person name="Simmons B.A."/>
            <person name="Magnuson J.K."/>
            <person name="Henrissat B."/>
            <person name="Mortensen U.H."/>
            <person name="Larsen T.O."/>
            <person name="De vries R.P."/>
            <person name="Grigoriev I.V."/>
            <person name="Machida M."/>
            <person name="Baker S.E."/>
            <person name="Andersen M.R."/>
        </authorList>
    </citation>
    <scope>NUCLEOTIDE SEQUENCE [LARGE SCALE GENOMIC DNA]</scope>
    <source>
        <strain evidence="1 2">CBS 117635</strain>
    </source>
</reference>
<accession>A0A5N6JD16</accession>
<keyword evidence="2" id="KW-1185">Reference proteome</keyword>
<dbReference type="Proteomes" id="UP000326289">
    <property type="component" value="Unassembled WGS sequence"/>
</dbReference>